<accession>A0A437R324</accession>
<dbReference type="PROSITE" id="PS51093">
    <property type="entry name" value="PTS_EIIA_TYPE_1"/>
    <property type="match status" value="1"/>
</dbReference>
<evidence type="ECO:0000256" key="5">
    <source>
        <dbReference type="ARBA" id="ARBA00022683"/>
    </source>
</evidence>
<comment type="subcellular location">
    <subcellularLocation>
        <location evidence="1">Cytoplasm</location>
    </subcellularLocation>
</comment>
<dbReference type="GO" id="GO:0016301">
    <property type="term" value="F:kinase activity"/>
    <property type="evidence" value="ECO:0007669"/>
    <property type="project" value="UniProtKB-KW"/>
</dbReference>
<keyword evidence="5" id="KW-0598">Phosphotransferase system</keyword>
<proteinExistence type="predicted"/>
<evidence type="ECO:0000256" key="9">
    <source>
        <dbReference type="ARBA" id="ARBA00042526"/>
    </source>
</evidence>
<evidence type="ECO:0000313" key="13">
    <source>
        <dbReference type="Proteomes" id="UP000283077"/>
    </source>
</evidence>
<dbReference type="OrthoDB" id="5766769at2"/>
<evidence type="ECO:0000256" key="4">
    <source>
        <dbReference type="ARBA" id="ARBA00022679"/>
    </source>
</evidence>
<dbReference type="InterPro" id="IPR001127">
    <property type="entry name" value="PTS_EIIA_1_perm"/>
</dbReference>
<dbReference type="GO" id="GO:0005737">
    <property type="term" value="C:cytoplasm"/>
    <property type="evidence" value="ECO:0007669"/>
    <property type="project" value="UniProtKB-SubCell"/>
</dbReference>
<dbReference type="SUPFAM" id="SSF51261">
    <property type="entry name" value="Duplicated hybrid motif"/>
    <property type="match status" value="1"/>
</dbReference>
<evidence type="ECO:0000313" key="12">
    <source>
        <dbReference type="EMBL" id="RVU41168.1"/>
    </source>
</evidence>
<dbReference type="AlphaFoldDB" id="A0A437R324"/>
<dbReference type="PANTHER" id="PTHR45008:SF1">
    <property type="entry name" value="PTS SYSTEM GLUCOSE-SPECIFIC EIIA COMPONENT"/>
    <property type="match status" value="1"/>
</dbReference>
<evidence type="ECO:0000256" key="8">
    <source>
        <dbReference type="ARBA" id="ARBA00042296"/>
    </source>
</evidence>
<keyword evidence="3" id="KW-0762">Sugar transport</keyword>
<reference evidence="12 13" key="1">
    <citation type="submission" date="2019-01" db="EMBL/GenBank/DDBJ databases">
        <authorList>
            <person name="Chen W.-M."/>
        </authorList>
    </citation>
    <scope>NUCLEOTIDE SEQUENCE [LARGE SCALE GENOMIC DNA]</scope>
    <source>
        <strain evidence="12 13">KYPC3</strain>
    </source>
</reference>
<dbReference type="Gene3D" id="2.70.70.10">
    <property type="entry name" value="Glucose Permease (Domain IIA)"/>
    <property type="match status" value="1"/>
</dbReference>
<dbReference type="InterPro" id="IPR050890">
    <property type="entry name" value="PTS_EIIA_component"/>
</dbReference>
<gene>
    <name evidence="12" type="ORF">EOE67_02910</name>
</gene>
<name>A0A437R324_9GAMM</name>
<dbReference type="Proteomes" id="UP000283077">
    <property type="component" value="Unassembled WGS sequence"/>
</dbReference>
<protein>
    <recommendedName>
        <fullName evidence="7">PTS system glucose-specific EIIA component</fullName>
    </recommendedName>
    <alternativeName>
        <fullName evidence="10">EIIA-Glc</fullName>
    </alternativeName>
    <alternativeName>
        <fullName evidence="9">EIII-Glc</fullName>
    </alternativeName>
    <alternativeName>
        <fullName evidence="8">Glucose-specific phosphotransferase enzyme IIA component</fullName>
    </alternativeName>
</protein>
<evidence type="ECO:0000259" key="11">
    <source>
        <dbReference type="PROSITE" id="PS51093"/>
    </source>
</evidence>
<organism evidence="12 13">
    <name type="scientific">Rheinheimera riviphila</name>
    <dbReference type="NCBI Taxonomy" id="1834037"/>
    <lineage>
        <taxon>Bacteria</taxon>
        <taxon>Pseudomonadati</taxon>
        <taxon>Pseudomonadota</taxon>
        <taxon>Gammaproteobacteria</taxon>
        <taxon>Chromatiales</taxon>
        <taxon>Chromatiaceae</taxon>
        <taxon>Rheinheimera</taxon>
    </lineage>
</organism>
<keyword evidence="4" id="KW-0808">Transferase</keyword>
<feature type="domain" description="PTS EIIA type-1" evidence="11">
    <location>
        <begin position="101"/>
        <end position="205"/>
    </location>
</feature>
<evidence type="ECO:0000256" key="2">
    <source>
        <dbReference type="ARBA" id="ARBA00022448"/>
    </source>
</evidence>
<keyword evidence="6" id="KW-0418">Kinase</keyword>
<comment type="caution">
    <text evidence="12">The sequence shown here is derived from an EMBL/GenBank/DDBJ whole genome shotgun (WGS) entry which is preliminary data.</text>
</comment>
<keyword evidence="2" id="KW-0813">Transport</keyword>
<evidence type="ECO:0000256" key="6">
    <source>
        <dbReference type="ARBA" id="ARBA00022777"/>
    </source>
</evidence>
<sequence>MSKPIKFYVTVKLLFQEHRCALCWHAVTQKISMEKNQFSPPNNEIIGYYQSTASLATRRRYIGMPAPFGNLHLVNSLPAQQGISVPSPLSGLVFPLQQANDALVAAGLCGEGVLIQLQSNRLLAPFDGTCQRLDQAGQHIILRQHNGLRLDIHFPPQCMDHHGKGFDWQIQEQAKINKGQCLLQFDLALFSNWLDAPYCVMTLPQHTKFNRIWSRPCYHQALVDPLFLIELKTTEPG</sequence>
<dbReference type="GO" id="GO:0009401">
    <property type="term" value="P:phosphoenolpyruvate-dependent sugar phosphotransferase system"/>
    <property type="evidence" value="ECO:0007669"/>
    <property type="project" value="UniProtKB-KW"/>
</dbReference>
<evidence type="ECO:0000256" key="10">
    <source>
        <dbReference type="ARBA" id="ARBA00042873"/>
    </source>
</evidence>
<keyword evidence="13" id="KW-1185">Reference proteome</keyword>
<evidence type="ECO:0000256" key="1">
    <source>
        <dbReference type="ARBA" id="ARBA00004496"/>
    </source>
</evidence>
<evidence type="ECO:0000256" key="7">
    <source>
        <dbReference type="ARBA" id="ARBA00039163"/>
    </source>
</evidence>
<dbReference type="InterPro" id="IPR011055">
    <property type="entry name" value="Dup_hybrid_motif"/>
</dbReference>
<evidence type="ECO:0000256" key="3">
    <source>
        <dbReference type="ARBA" id="ARBA00022597"/>
    </source>
</evidence>
<dbReference type="EMBL" id="SACS01000002">
    <property type="protein sequence ID" value="RVU41168.1"/>
    <property type="molecule type" value="Genomic_DNA"/>
</dbReference>
<dbReference type="Pfam" id="PF00358">
    <property type="entry name" value="PTS_EIIA_1"/>
    <property type="match status" value="1"/>
</dbReference>
<dbReference type="PANTHER" id="PTHR45008">
    <property type="entry name" value="PTS SYSTEM GLUCOSE-SPECIFIC EIIA COMPONENT"/>
    <property type="match status" value="1"/>
</dbReference>